<organism evidence="10">
    <name type="scientific">Capitella teleta</name>
    <name type="common">Polychaete worm</name>
    <dbReference type="NCBI Taxonomy" id="283909"/>
    <lineage>
        <taxon>Eukaryota</taxon>
        <taxon>Metazoa</taxon>
        <taxon>Spiralia</taxon>
        <taxon>Lophotrochozoa</taxon>
        <taxon>Annelida</taxon>
        <taxon>Polychaeta</taxon>
        <taxon>Sedentaria</taxon>
        <taxon>Scolecida</taxon>
        <taxon>Capitellidae</taxon>
        <taxon>Capitella</taxon>
    </lineage>
</organism>
<dbReference type="CDD" id="cd04702">
    <property type="entry name" value="ASRGL1_like"/>
    <property type="match status" value="1"/>
</dbReference>
<protein>
    <submittedName>
        <fullName evidence="10 11">Uncharacterized protein</fullName>
    </submittedName>
</protein>
<dbReference type="EnsemblMetazoa" id="CapteT206039">
    <property type="protein sequence ID" value="CapteP206039"/>
    <property type="gene ID" value="CapteG206039"/>
</dbReference>
<name>R7UY22_CAPTE</name>
<dbReference type="EMBL" id="KB298689">
    <property type="protein sequence ID" value="ELU08852.1"/>
    <property type="molecule type" value="Genomic_DNA"/>
</dbReference>
<evidence type="ECO:0000256" key="1">
    <source>
        <dbReference type="ARBA" id="ARBA00000306"/>
    </source>
</evidence>
<dbReference type="InterPro" id="IPR029055">
    <property type="entry name" value="Ntn_hydrolases_N"/>
</dbReference>
<dbReference type="OMA" id="YTYDGGH"/>
<dbReference type="HOGENOM" id="CLU_021603_1_2_1"/>
<proteinExistence type="inferred from homology"/>
<keyword evidence="12" id="KW-1185">Reference proteome</keyword>
<evidence type="ECO:0000256" key="9">
    <source>
        <dbReference type="PIRSR" id="PIRSR600246-3"/>
    </source>
</evidence>
<dbReference type="EMBL" id="AMQN01006577">
    <property type="status" value="NOT_ANNOTATED_CDS"/>
    <property type="molecule type" value="Genomic_DNA"/>
</dbReference>
<keyword evidence="4" id="KW-0378">Hydrolase</keyword>
<feature type="active site" description="Nucleophile" evidence="7">
    <location>
        <position position="172"/>
    </location>
</feature>
<comment type="similarity">
    <text evidence="2">Belongs to the Ntn-hydrolase family.</text>
</comment>
<evidence type="ECO:0000256" key="3">
    <source>
        <dbReference type="ARBA" id="ARBA00022670"/>
    </source>
</evidence>
<evidence type="ECO:0000313" key="10">
    <source>
        <dbReference type="EMBL" id="ELU08852.1"/>
    </source>
</evidence>
<dbReference type="Proteomes" id="UP000014760">
    <property type="component" value="Unassembled WGS sequence"/>
</dbReference>
<dbReference type="FunCoup" id="R7UY22">
    <property type="interactions" value="138"/>
</dbReference>
<evidence type="ECO:0000256" key="4">
    <source>
        <dbReference type="ARBA" id="ARBA00022801"/>
    </source>
</evidence>
<sequence>MKSIPAIVIHGGAWAIPDRMSQSSHQGVIQAARVGFQILDRGGSAVDAVEAAVMCLEDDPVFDAGTGSVLNADGQIEMDAMIMNGSGLELGSVACVKDIKNPVNLARKVMEESDHTLLVGEGANDFASEQGIQRVPPETLLTAEAKKEYDEYVKFKTAVNISFRARSDAHDTVGSVAVDSNGNTACATSTGGITAKRPGRVGDSPLVGSGGYADDHVGAASTTGHGESISKVCLAHSCLHLMQEGDSPQAAAESSLISMQRRVQGNGGIIAVSHNGQVGVHFTTERMPWAYISQNEMHSGINPGDHFIEKL</sequence>
<dbReference type="GO" id="GO:0004067">
    <property type="term" value="F:asparaginase activity"/>
    <property type="evidence" value="ECO:0007669"/>
    <property type="project" value="UniProtKB-EC"/>
</dbReference>
<dbReference type="Pfam" id="PF01112">
    <property type="entry name" value="Asparaginase_2"/>
    <property type="match status" value="1"/>
</dbReference>
<feature type="binding site" evidence="8">
    <location>
        <begin position="223"/>
        <end position="226"/>
    </location>
    <ligand>
        <name>substrate</name>
    </ligand>
</feature>
<reference evidence="11" key="3">
    <citation type="submission" date="2015-06" db="UniProtKB">
        <authorList>
            <consortium name="EnsemblMetazoa"/>
        </authorList>
    </citation>
    <scope>IDENTIFICATION</scope>
</reference>
<gene>
    <name evidence="10" type="ORF">CAPTEDRAFT_206039</name>
</gene>
<dbReference type="InterPro" id="IPR033844">
    <property type="entry name" value="ASRGL1_meta"/>
</dbReference>
<dbReference type="InterPro" id="IPR000246">
    <property type="entry name" value="Peptidase_T2"/>
</dbReference>
<dbReference type="PANTHER" id="PTHR10188">
    <property type="entry name" value="L-ASPARAGINASE"/>
    <property type="match status" value="1"/>
</dbReference>
<feature type="binding site" evidence="8">
    <location>
        <begin position="200"/>
        <end position="203"/>
    </location>
    <ligand>
        <name>substrate</name>
    </ligand>
</feature>
<comment type="catalytic activity">
    <reaction evidence="6">
        <text>L-asparagine + H2O = L-aspartate + NH4(+)</text>
        <dbReference type="Rhea" id="RHEA:21016"/>
        <dbReference type="ChEBI" id="CHEBI:15377"/>
        <dbReference type="ChEBI" id="CHEBI:28938"/>
        <dbReference type="ChEBI" id="CHEBI:29991"/>
        <dbReference type="ChEBI" id="CHEBI:58048"/>
        <dbReference type="EC" id="3.5.1.1"/>
    </reaction>
</comment>
<evidence type="ECO:0000256" key="7">
    <source>
        <dbReference type="PIRSR" id="PIRSR600246-1"/>
    </source>
</evidence>
<dbReference type="PANTHER" id="PTHR10188:SF43">
    <property type="entry name" value="ASPARAGINASE (EUROFUNG)"/>
    <property type="match status" value="1"/>
</dbReference>
<dbReference type="AlphaFoldDB" id="R7UY22"/>
<dbReference type="FunFam" id="3.60.20.30:FF:000001">
    <property type="entry name" value="Isoaspartyl peptidase/L-asparaginase"/>
    <property type="match status" value="1"/>
</dbReference>
<evidence type="ECO:0000313" key="12">
    <source>
        <dbReference type="Proteomes" id="UP000014760"/>
    </source>
</evidence>
<feature type="site" description="Cleavage; by autolysis" evidence="9">
    <location>
        <begin position="171"/>
        <end position="172"/>
    </location>
</feature>
<dbReference type="GO" id="GO:0033345">
    <property type="term" value="P:L-asparagine catabolic process via L-aspartate"/>
    <property type="evidence" value="ECO:0007669"/>
    <property type="project" value="TreeGrafter"/>
</dbReference>
<dbReference type="SUPFAM" id="SSF56235">
    <property type="entry name" value="N-terminal nucleophile aminohydrolases (Ntn hydrolases)"/>
    <property type="match status" value="1"/>
</dbReference>
<dbReference type="Gene3D" id="3.60.20.30">
    <property type="entry name" value="(Glycosyl)asparaginase"/>
    <property type="match status" value="1"/>
</dbReference>
<keyword evidence="3" id="KW-0645">Protease</keyword>
<evidence type="ECO:0000256" key="6">
    <source>
        <dbReference type="ARBA" id="ARBA00049366"/>
    </source>
</evidence>
<dbReference type="STRING" id="283909.R7UY22"/>
<keyword evidence="5" id="KW-0068">Autocatalytic cleavage</keyword>
<comment type="catalytic activity">
    <reaction evidence="1">
        <text>Cleavage of a beta-linked Asp residue from the N-terminus of a polypeptide.</text>
        <dbReference type="EC" id="3.4.19.5"/>
    </reaction>
</comment>
<evidence type="ECO:0000256" key="2">
    <source>
        <dbReference type="ARBA" id="ARBA00010872"/>
    </source>
</evidence>
<dbReference type="GO" id="GO:0005737">
    <property type="term" value="C:cytoplasm"/>
    <property type="evidence" value="ECO:0007669"/>
    <property type="project" value="TreeGrafter"/>
</dbReference>
<dbReference type="GO" id="GO:0006508">
    <property type="term" value="P:proteolysis"/>
    <property type="evidence" value="ECO:0007669"/>
    <property type="project" value="UniProtKB-KW"/>
</dbReference>
<reference evidence="10 12" key="2">
    <citation type="journal article" date="2013" name="Nature">
        <title>Insights into bilaterian evolution from three spiralian genomes.</title>
        <authorList>
            <person name="Simakov O."/>
            <person name="Marletaz F."/>
            <person name="Cho S.J."/>
            <person name="Edsinger-Gonzales E."/>
            <person name="Havlak P."/>
            <person name="Hellsten U."/>
            <person name="Kuo D.H."/>
            <person name="Larsson T."/>
            <person name="Lv J."/>
            <person name="Arendt D."/>
            <person name="Savage R."/>
            <person name="Osoegawa K."/>
            <person name="de Jong P."/>
            <person name="Grimwood J."/>
            <person name="Chapman J.A."/>
            <person name="Shapiro H."/>
            <person name="Aerts A."/>
            <person name="Otillar R.P."/>
            <person name="Terry A.Y."/>
            <person name="Boore J.L."/>
            <person name="Grigoriev I.V."/>
            <person name="Lindberg D.R."/>
            <person name="Seaver E.C."/>
            <person name="Weisblat D.A."/>
            <person name="Putnam N.H."/>
            <person name="Rokhsar D.S."/>
        </authorList>
    </citation>
    <scope>NUCLEOTIDE SEQUENCE</scope>
    <source>
        <strain evidence="10 12">I ESC-2004</strain>
    </source>
</reference>
<dbReference type="OrthoDB" id="2262349at2759"/>
<evidence type="ECO:0000313" key="11">
    <source>
        <dbReference type="EnsemblMetazoa" id="CapteP206039"/>
    </source>
</evidence>
<accession>R7UY22</accession>
<evidence type="ECO:0000256" key="5">
    <source>
        <dbReference type="ARBA" id="ARBA00022813"/>
    </source>
</evidence>
<dbReference type="GO" id="GO:0008798">
    <property type="term" value="F:beta-aspartyl-peptidase activity"/>
    <property type="evidence" value="ECO:0007669"/>
    <property type="project" value="UniProtKB-EC"/>
</dbReference>
<reference evidence="12" key="1">
    <citation type="submission" date="2012-12" db="EMBL/GenBank/DDBJ databases">
        <authorList>
            <person name="Hellsten U."/>
            <person name="Grimwood J."/>
            <person name="Chapman J.A."/>
            <person name="Shapiro H."/>
            <person name="Aerts A."/>
            <person name="Otillar R.P."/>
            <person name="Terry A.Y."/>
            <person name="Boore J.L."/>
            <person name="Simakov O."/>
            <person name="Marletaz F."/>
            <person name="Cho S.-J."/>
            <person name="Edsinger-Gonzales E."/>
            <person name="Havlak P."/>
            <person name="Kuo D.-H."/>
            <person name="Larsson T."/>
            <person name="Lv J."/>
            <person name="Arendt D."/>
            <person name="Savage R."/>
            <person name="Osoegawa K."/>
            <person name="de Jong P."/>
            <person name="Lindberg D.R."/>
            <person name="Seaver E.C."/>
            <person name="Weisblat D.A."/>
            <person name="Putnam N.H."/>
            <person name="Grigoriev I.V."/>
            <person name="Rokhsar D.S."/>
        </authorList>
    </citation>
    <scope>NUCLEOTIDE SEQUENCE</scope>
    <source>
        <strain evidence="12">I ESC-2004</strain>
    </source>
</reference>
<evidence type="ECO:0000256" key="8">
    <source>
        <dbReference type="PIRSR" id="PIRSR600246-2"/>
    </source>
</evidence>